<organism evidence="2">
    <name type="scientific">Brachypodium distachyon</name>
    <name type="common">Purple false brome</name>
    <name type="synonym">Trachynia distachya</name>
    <dbReference type="NCBI Taxonomy" id="15368"/>
    <lineage>
        <taxon>Eukaryota</taxon>
        <taxon>Viridiplantae</taxon>
        <taxon>Streptophyta</taxon>
        <taxon>Embryophyta</taxon>
        <taxon>Tracheophyta</taxon>
        <taxon>Spermatophyta</taxon>
        <taxon>Magnoliopsida</taxon>
        <taxon>Liliopsida</taxon>
        <taxon>Poales</taxon>
        <taxon>Poaceae</taxon>
        <taxon>BOP clade</taxon>
        <taxon>Pooideae</taxon>
        <taxon>Stipodae</taxon>
        <taxon>Brachypodieae</taxon>
        <taxon>Brachypodium</taxon>
    </lineage>
</organism>
<sequence length="56" mass="6273">MFFGLFSLFRSCWLGRPREGGGEDSRCDFHLCSSSRKSATAPSGYSTSPEPERFFS</sequence>
<evidence type="ECO:0000256" key="1">
    <source>
        <dbReference type="SAM" id="MobiDB-lite"/>
    </source>
</evidence>
<dbReference type="AlphaFoldDB" id="A0A0Q3IEF6"/>
<reference evidence="2 3" key="1">
    <citation type="journal article" date="2010" name="Nature">
        <title>Genome sequencing and analysis of the model grass Brachypodium distachyon.</title>
        <authorList>
            <consortium name="International Brachypodium Initiative"/>
        </authorList>
    </citation>
    <scope>NUCLEOTIDE SEQUENCE [LARGE SCALE GENOMIC DNA]</scope>
    <source>
        <strain evidence="2 3">Bd21</strain>
    </source>
</reference>
<reference evidence="2" key="2">
    <citation type="submission" date="2017-06" db="EMBL/GenBank/DDBJ databases">
        <title>WGS assembly of Brachypodium distachyon.</title>
        <authorList>
            <consortium name="The International Brachypodium Initiative"/>
            <person name="Lucas S."/>
            <person name="Harmon-Smith M."/>
            <person name="Lail K."/>
            <person name="Tice H."/>
            <person name="Grimwood J."/>
            <person name="Bruce D."/>
            <person name="Barry K."/>
            <person name="Shu S."/>
            <person name="Lindquist E."/>
            <person name="Wang M."/>
            <person name="Pitluck S."/>
            <person name="Vogel J.P."/>
            <person name="Garvin D.F."/>
            <person name="Mockler T.C."/>
            <person name="Schmutz J."/>
            <person name="Rokhsar D."/>
            <person name="Bevan M.W."/>
        </authorList>
    </citation>
    <scope>NUCLEOTIDE SEQUENCE</scope>
    <source>
        <strain evidence="2">Bd21</strain>
    </source>
</reference>
<keyword evidence="4" id="KW-1185">Reference proteome</keyword>
<proteinExistence type="predicted"/>
<name>A0A0Q3IEF6_BRADI</name>
<dbReference type="InParanoid" id="A0A0Q3IEF6"/>
<evidence type="ECO:0000313" key="3">
    <source>
        <dbReference type="EnsemblPlants" id="KQJ98939"/>
    </source>
</evidence>
<feature type="region of interest" description="Disordered" evidence="1">
    <location>
        <begin position="34"/>
        <end position="56"/>
    </location>
</feature>
<gene>
    <name evidence="2" type="ORF">BRADI_3g40091v3</name>
</gene>
<evidence type="ECO:0000313" key="4">
    <source>
        <dbReference type="Proteomes" id="UP000008810"/>
    </source>
</evidence>
<evidence type="ECO:0000313" key="2">
    <source>
        <dbReference type="EMBL" id="KQJ98939.1"/>
    </source>
</evidence>
<dbReference type="EMBL" id="CM000882">
    <property type="protein sequence ID" value="KQJ98939.1"/>
    <property type="molecule type" value="Genomic_DNA"/>
</dbReference>
<feature type="compositionally biased region" description="Polar residues" evidence="1">
    <location>
        <begin position="34"/>
        <end position="49"/>
    </location>
</feature>
<dbReference type="Gramene" id="KQJ98939">
    <property type="protein sequence ID" value="KQJ98939"/>
    <property type="gene ID" value="BRADI_3g40091v3"/>
</dbReference>
<dbReference type="Proteomes" id="UP000008810">
    <property type="component" value="Chromosome 3"/>
</dbReference>
<accession>A0A0Q3IEF6</accession>
<reference evidence="3" key="3">
    <citation type="submission" date="2018-08" db="UniProtKB">
        <authorList>
            <consortium name="EnsemblPlants"/>
        </authorList>
    </citation>
    <scope>IDENTIFICATION</scope>
    <source>
        <strain evidence="3">cv. Bd21</strain>
    </source>
</reference>
<dbReference type="EnsemblPlants" id="KQJ98939">
    <property type="protein sequence ID" value="KQJ98939"/>
    <property type="gene ID" value="BRADI_3g40091v3"/>
</dbReference>
<protein>
    <submittedName>
        <fullName evidence="2 3">Uncharacterized protein</fullName>
    </submittedName>
</protein>